<accession>A0A921K7J8</accession>
<organism evidence="2 3">
    <name type="scientific">Enteractinococcus helveticum</name>
    <dbReference type="NCBI Taxonomy" id="1837282"/>
    <lineage>
        <taxon>Bacteria</taxon>
        <taxon>Bacillati</taxon>
        <taxon>Actinomycetota</taxon>
        <taxon>Actinomycetes</taxon>
        <taxon>Micrococcales</taxon>
        <taxon>Micrococcaceae</taxon>
    </lineage>
</organism>
<dbReference type="SUPFAM" id="SSF51730">
    <property type="entry name" value="FAD-linked oxidoreductase"/>
    <property type="match status" value="1"/>
</dbReference>
<reference evidence="2" key="2">
    <citation type="submission" date="2021-09" db="EMBL/GenBank/DDBJ databases">
        <authorList>
            <person name="Gilroy R."/>
        </authorList>
    </citation>
    <scope>NUCLEOTIDE SEQUENCE</scope>
    <source>
        <strain evidence="2">ChiHjej13B12-14962</strain>
    </source>
</reference>
<reference evidence="2" key="1">
    <citation type="journal article" date="2021" name="PeerJ">
        <title>Extensive microbial diversity within the chicken gut microbiome revealed by metagenomics and culture.</title>
        <authorList>
            <person name="Gilroy R."/>
            <person name="Ravi A."/>
            <person name="Getino M."/>
            <person name="Pursley I."/>
            <person name="Horton D.L."/>
            <person name="Alikhan N.F."/>
            <person name="Baker D."/>
            <person name="Gharbi K."/>
            <person name="Hall N."/>
            <person name="Watson M."/>
            <person name="Adriaenssens E.M."/>
            <person name="Foster-Nyarko E."/>
            <person name="Jarju S."/>
            <person name="Secka A."/>
            <person name="Antonio M."/>
            <person name="Oren A."/>
            <person name="Chaudhuri R.R."/>
            <person name="La Ragione R."/>
            <person name="Hildebrand F."/>
            <person name="Pallen M.J."/>
        </authorList>
    </citation>
    <scope>NUCLEOTIDE SEQUENCE</scope>
    <source>
        <strain evidence="2">ChiHjej13B12-14962</strain>
    </source>
</reference>
<gene>
    <name evidence="2" type="ORF">K8V32_08245</name>
</gene>
<dbReference type="Proteomes" id="UP000703315">
    <property type="component" value="Unassembled WGS sequence"/>
</dbReference>
<evidence type="ECO:0000313" key="2">
    <source>
        <dbReference type="EMBL" id="HJF14780.1"/>
    </source>
</evidence>
<evidence type="ECO:0000313" key="3">
    <source>
        <dbReference type="Proteomes" id="UP000703315"/>
    </source>
</evidence>
<keyword evidence="1 2" id="KW-0560">Oxidoreductase</keyword>
<dbReference type="GO" id="GO:0004489">
    <property type="term" value="F:methylenetetrahydrofolate reductase [NAD(P)H] activity"/>
    <property type="evidence" value="ECO:0007669"/>
    <property type="project" value="UniProtKB-EC"/>
</dbReference>
<comment type="caution">
    <text evidence="2">The sequence shown here is derived from an EMBL/GenBank/DDBJ whole genome shotgun (WGS) entry which is preliminary data.</text>
</comment>
<name>A0A921K7J8_9MICC</name>
<dbReference type="EMBL" id="DYXC01000086">
    <property type="protein sequence ID" value="HJF14780.1"/>
    <property type="molecule type" value="Genomic_DNA"/>
</dbReference>
<proteinExistence type="predicted"/>
<dbReference type="Gene3D" id="3.20.20.220">
    <property type="match status" value="1"/>
</dbReference>
<dbReference type="AlphaFoldDB" id="A0A921K7J8"/>
<dbReference type="InterPro" id="IPR029041">
    <property type="entry name" value="FAD-linked_oxidoreductase-like"/>
</dbReference>
<evidence type="ECO:0000256" key="1">
    <source>
        <dbReference type="ARBA" id="ARBA00023002"/>
    </source>
</evidence>
<protein>
    <submittedName>
        <fullName evidence="2">Methylenetetrahydrofolate reductase</fullName>
        <ecNumber evidence="2">1.5.1.20</ecNumber>
    </submittedName>
</protein>
<dbReference type="RefSeq" id="WP_303905673.1">
    <property type="nucleotide sequence ID" value="NZ_DYXC01000086.1"/>
</dbReference>
<sequence>MYQHIDFTSASVETTVRQVAQFVAVTDRNPAGAPINVAFVEDIPITERLSAIDALSAADLQVRPIISARRIISESQLVELIQGITNETEIDQLLVVGGDPIQPAGPYTTALELIGSTPIVESAVKLIGLPGFPKEHPTTSVEVLLNHLVEKFEAITAPGRQVELTTQVCLDPAAVHAWISRVRARGVTAPIRIGIPAPTTAAKLLRFCQLCKVDARLEDLYRYGWVADASATLAAPAAFLNLLSQLLQPGDGPISTHVYPMGDVPAALAWWSSIQD</sequence>
<dbReference type="EC" id="1.5.1.20" evidence="2"/>